<evidence type="ECO:0000256" key="2">
    <source>
        <dbReference type="SAM" id="Phobius"/>
    </source>
</evidence>
<dbReference type="AlphaFoldDB" id="A0A955L3V5"/>
<dbReference type="EMBL" id="JAGQLG010000145">
    <property type="protein sequence ID" value="MCA9382477.1"/>
    <property type="molecule type" value="Genomic_DNA"/>
</dbReference>
<protein>
    <submittedName>
        <fullName evidence="3">Uncharacterized protein</fullName>
    </submittedName>
</protein>
<proteinExistence type="predicted"/>
<keyword evidence="2" id="KW-1133">Transmembrane helix</keyword>
<reference evidence="3" key="1">
    <citation type="submission" date="2020-04" db="EMBL/GenBank/DDBJ databases">
        <authorList>
            <person name="Zhang T."/>
        </authorList>
    </citation>
    <scope>NUCLEOTIDE SEQUENCE</scope>
    <source>
        <strain evidence="3">HKST-UBA10</strain>
    </source>
</reference>
<sequence>MEEQIQEENHLTSDKDEVKKGEIYKSGLMIIVAVAMLGIGIFTLRNFYNNYLSDSSSDSQKVSTEVTDSNSDSNTGNKTYDIITGPQDLLNDTNYNLAKQDVDSVSSALRLYIQRDLGGSIKGLKDSCLSGDNFETIDINDGIDPDEGLSISSFDNCLSEYLGEFPTDSADIVFRWGVDNAVNPSVVFVGLTQTSSDPDAKYPDYYSVYP</sequence>
<gene>
    <name evidence="3" type="ORF">KC660_03665</name>
</gene>
<name>A0A955L3V5_9BACT</name>
<feature type="transmembrane region" description="Helical" evidence="2">
    <location>
        <begin position="28"/>
        <end position="48"/>
    </location>
</feature>
<keyword evidence="2" id="KW-0812">Transmembrane</keyword>
<keyword evidence="2" id="KW-0472">Membrane</keyword>
<feature type="region of interest" description="Disordered" evidence="1">
    <location>
        <begin position="54"/>
        <end position="80"/>
    </location>
</feature>
<comment type="caution">
    <text evidence="3">The sequence shown here is derived from an EMBL/GenBank/DDBJ whole genome shotgun (WGS) entry which is preliminary data.</text>
</comment>
<evidence type="ECO:0000313" key="4">
    <source>
        <dbReference type="Proteomes" id="UP000782843"/>
    </source>
</evidence>
<organism evidence="3 4">
    <name type="scientific">Candidatus Dojkabacteria bacterium</name>
    <dbReference type="NCBI Taxonomy" id="2099670"/>
    <lineage>
        <taxon>Bacteria</taxon>
        <taxon>Candidatus Dojkabacteria</taxon>
    </lineage>
</organism>
<reference evidence="3" key="2">
    <citation type="journal article" date="2021" name="Microbiome">
        <title>Successional dynamics and alternative stable states in a saline activated sludge microbial community over 9 years.</title>
        <authorList>
            <person name="Wang Y."/>
            <person name="Ye J."/>
            <person name="Ju F."/>
            <person name="Liu L."/>
            <person name="Boyd J.A."/>
            <person name="Deng Y."/>
            <person name="Parks D.H."/>
            <person name="Jiang X."/>
            <person name="Yin X."/>
            <person name="Woodcroft B.J."/>
            <person name="Tyson G.W."/>
            <person name="Hugenholtz P."/>
            <person name="Polz M.F."/>
            <person name="Zhang T."/>
        </authorList>
    </citation>
    <scope>NUCLEOTIDE SEQUENCE</scope>
    <source>
        <strain evidence="3">HKST-UBA10</strain>
    </source>
</reference>
<accession>A0A955L3V5</accession>
<dbReference type="Proteomes" id="UP000782843">
    <property type="component" value="Unassembled WGS sequence"/>
</dbReference>
<evidence type="ECO:0000313" key="3">
    <source>
        <dbReference type="EMBL" id="MCA9382477.1"/>
    </source>
</evidence>
<feature type="compositionally biased region" description="Polar residues" evidence="1">
    <location>
        <begin position="60"/>
        <end position="78"/>
    </location>
</feature>
<evidence type="ECO:0000256" key="1">
    <source>
        <dbReference type="SAM" id="MobiDB-lite"/>
    </source>
</evidence>